<organism evidence="3 4">
    <name type="scientific">Hebeloma cylindrosporum</name>
    <dbReference type="NCBI Taxonomy" id="76867"/>
    <lineage>
        <taxon>Eukaryota</taxon>
        <taxon>Fungi</taxon>
        <taxon>Dikarya</taxon>
        <taxon>Basidiomycota</taxon>
        <taxon>Agaricomycotina</taxon>
        <taxon>Agaricomycetes</taxon>
        <taxon>Agaricomycetidae</taxon>
        <taxon>Agaricales</taxon>
        <taxon>Agaricineae</taxon>
        <taxon>Hymenogastraceae</taxon>
        <taxon>Hebeloma</taxon>
    </lineage>
</organism>
<dbReference type="OrthoDB" id="549750at2759"/>
<dbReference type="AlphaFoldDB" id="A0A0C3CBH6"/>
<keyword evidence="2" id="KW-0411">Iron-sulfur</keyword>
<dbReference type="GO" id="GO:0051539">
    <property type="term" value="F:4 iron, 4 sulfur cluster binding"/>
    <property type="evidence" value="ECO:0007669"/>
    <property type="project" value="UniProtKB-KW"/>
</dbReference>
<evidence type="ECO:0000256" key="2">
    <source>
        <dbReference type="ARBA" id="ARBA00022485"/>
    </source>
</evidence>
<comment type="cofactor">
    <cofactor evidence="1">
        <name>[4Fe-4S] cluster</name>
        <dbReference type="ChEBI" id="CHEBI:49883"/>
    </cofactor>
</comment>
<dbReference type="InterPro" id="IPR051196">
    <property type="entry name" value="RSAD2/Viperin_antiviral"/>
</dbReference>
<dbReference type="InterPro" id="IPR058240">
    <property type="entry name" value="rSAM_sf"/>
</dbReference>
<dbReference type="STRING" id="686832.A0A0C3CBH6"/>
<evidence type="ECO:0000313" key="4">
    <source>
        <dbReference type="Proteomes" id="UP000053424"/>
    </source>
</evidence>
<reference evidence="4" key="2">
    <citation type="submission" date="2015-01" db="EMBL/GenBank/DDBJ databases">
        <title>Evolutionary Origins and Diversification of the Mycorrhizal Mutualists.</title>
        <authorList>
            <consortium name="DOE Joint Genome Institute"/>
            <consortium name="Mycorrhizal Genomics Consortium"/>
            <person name="Kohler A."/>
            <person name="Kuo A."/>
            <person name="Nagy L.G."/>
            <person name="Floudas D."/>
            <person name="Copeland A."/>
            <person name="Barry K.W."/>
            <person name="Cichocki N."/>
            <person name="Veneault-Fourrey C."/>
            <person name="LaButti K."/>
            <person name="Lindquist E.A."/>
            <person name="Lipzen A."/>
            <person name="Lundell T."/>
            <person name="Morin E."/>
            <person name="Murat C."/>
            <person name="Riley R."/>
            <person name="Ohm R."/>
            <person name="Sun H."/>
            <person name="Tunlid A."/>
            <person name="Henrissat B."/>
            <person name="Grigoriev I.V."/>
            <person name="Hibbett D.S."/>
            <person name="Martin F."/>
        </authorList>
    </citation>
    <scope>NUCLEOTIDE SEQUENCE [LARGE SCALE GENOMIC DNA]</scope>
    <source>
        <strain evidence="4">h7</strain>
    </source>
</reference>
<evidence type="ECO:0000313" key="3">
    <source>
        <dbReference type="EMBL" id="KIM40966.1"/>
    </source>
</evidence>
<dbReference type="EMBL" id="KN831781">
    <property type="protein sequence ID" value="KIM40966.1"/>
    <property type="molecule type" value="Genomic_DNA"/>
</dbReference>
<keyword evidence="2" id="KW-0004">4Fe-4S</keyword>
<keyword evidence="2" id="KW-0479">Metal-binding</keyword>
<dbReference type="PANTHER" id="PTHR21339:SF0">
    <property type="entry name" value="S-ADENOSYLMETHIONINE-DEPENDENT NUCLEOTIDE DEHYDRATASE RSAD2"/>
    <property type="match status" value="1"/>
</dbReference>
<feature type="non-terminal residue" evidence="3">
    <location>
        <position position="1"/>
    </location>
</feature>
<keyword evidence="4" id="KW-1185">Reference proteome</keyword>
<proteinExistence type="predicted"/>
<dbReference type="SUPFAM" id="SSF102114">
    <property type="entry name" value="Radical SAM enzymes"/>
    <property type="match status" value="1"/>
</dbReference>
<accession>A0A0C3CBH6</accession>
<dbReference type="Proteomes" id="UP000053424">
    <property type="component" value="Unassembled WGS sequence"/>
</dbReference>
<keyword evidence="2" id="KW-0408">Iron</keyword>
<dbReference type="PANTHER" id="PTHR21339">
    <property type="entry name" value="RADICAL S-ADENOSYL METHIONINE DOMAIN-CONTAINING PROTEIN 2"/>
    <property type="match status" value="1"/>
</dbReference>
<name>A0A0C3CBH6_HEBCY</name>
<evidence type="ECO:0000256" key="1">
    <source>
        <dbReference type="ARBA" id="ARBA00001966"/>
    </source>
</evidence>
<reference evidence="3 4" key="1">
    <citation type="submission" date="2014-04" db="EMBL/GenBank/DDBJ databases">
        <authorList>
            <consortium name="DOE Joint Genome Institute"/>
            <person name="Kuo A."/>
            <person name="Gay G."/>
            <person name="Dore J."/>
            <person name="Kohler A."/>
            <person name="Nagy L.G."/>
            <person name="Floudas D."/>
            <person name="Copeland A."/>
            <person name="Barry K.W."/>
            <person name="Cichocki N."/>
            <person name="Veneault-Fourrey C."/>
            <person name="LaButti K."/>
            <person name="Lindquist E.A."/>
            <person name="Lipzen A."/>
            <person name="Lundell T."/>
            <person name="Morin E."/>
            <person name="Murat C."/>
            <person name="Sun H."/>
            <person name="Tunlid A."/>
            <person name="Henrissat B."/>
            <person name="Grigoriev I.V."/>
            <person name="Hibbett D.S."/>
            <person name="Martin F."/>
            <person name="Nordberg H.P."/>
            <person name="Cantor M.N."/>
            <person name="Hua S.X."/>
        </authorList>
    </citation>
    <scope>NUCLEOTIDE SEQUENCE [LARGE SCALE GENOMIC DNA]</scope>
    <source>
        <strain evidence="4">h7</strain>
    </source>
</reference>
<protein>
    <submittedName>
        <fullName evidence="3">Uncharacterized protein</fullName>
    </submittedName>
</protein>
<sequence>MIKAQRGVQQQKVTKVTEQWLDTYGQHLDIMGVSCDSFDPDTNLKIGRSQNGRGVHTKVFQVAHWRKDRGIMFKLNSVVGNTTGRKI</sequence>
<gene>
    <name evidence="3" type="ORF">M413DRAFT_445739</name>
</gene>
<dbReference type="HOGENOM" id="CLU_2483607_0_0_1"/>